<name>A0A832W026_9EURY</name>
<dbReference type="RefSeq" id="WP_157860360.1">
    <property type="nucleotide sequence ID" value="NZ_DUJU01000200.1"/>
</dbReference>
<organism evidence="1 2">
    <name type="scientific">Methanosarcina acetivorans</name>
    <dbReference type="NCBI Taxonomy" id="2214"/>
    <lineage>
        <taxon>Archaea</taxon>
        <taxon>Methanobacteriati</taxon>
        <taxon>Methanobacteriota</taxon>
        <taxon>Stenosarchaea group</taxon>
        <taxon>Methanomicrobia</taxon>
        <taxon>Methanosarcinales</taxon>
        <taxon>Methanosarcinaceae</taxon>
        <taxon>Methanosarcina</taxon>
    </lineage>
</organism>
<dbReference type="GeneID" id="43446205"/>
<evidence type="ECO:0000313" key="1">
    <source>
        <dbReference type="EMBL" id="HIH95837.1"/>
    </source>
</evidence>
<dbReference type="AlphaFoldDB" id="A0A832W026"/>
<reference evidence="1" key="1">
    <citation type="journal article" date="2020" name="bioRxiv">
        <title>A rank-normalized archaeal taxonomy based on genome phylogeny resolves widespread incomplete and uneven classifications.</title>
        <authorList>
            <person name="Rinke C."/>
            <person name="Chuvochina M."/>
            <person name="Mussig A.J."/>
            <person name="Chaumeil P.-A."/>
            <person name="Waite D.W."/>
            <person name="Whitman W.B."/>
            <person name="Parks D.H."/>
            <person name="Hugenholtz P."/>
        </authorList>
    </citation>
    <scope>NUCLEOTIDE SEQUENCE</scope>
    <source>
        <strain evidence="1">UBA8876</strain>
    </source>
</reference>
<comment type="caution">
    <text evidence="1">The sequence shown here is derived from an EMBL/GenBank/DDBJ whole genome shotgun (WGS) entry which is preliminary data.</text>
</comment>
<dbReference type="EMBL" id="DUJU01000200">
    <property type="protein sequence ID" value="HIH95837.1"/>
    <property type="molecule type" value="Genomic_DNA"/>
</dbReference>
<evidence type="ECO:0000313" key="2">
    <source>
        <dbReference type="Proteomes" id="UP000600774"/>
    </source>
</evidence>
<sequence length="52" mass="6009">MYIDIYLGIPEYEYLSEYIYKLIFAEFFGNVAPTGDCPGLKISVIEILKFHA</sequence>
<accession>A0A832W026</accession>
<dbReference type="Proteomes" id="UP000600774">
    <property type="component" value="Unassembled WGS sequence"/>
</dbReference>
<protein>
    <submittedName>
        <fullName evidence="1">Uncharacterized protein</fullName>
    </submittedName>
</protein>
<proteinExistence type="predicted"/>
<gene>
    <name evidence="1" type="ORF">HA338_18145</name>
</gene>